<feature type="domain" description="HTH luxR-type" evidence="4">
    <location>
        <begin position="189"/>
        <end position="254"/>
    </location>
</feature>
<dbReference type="GO" id="GO:0000160">
    <property type="term" value="P:phosphorelay signal transduction system"/>
    <property type="evidence" value="ECO:0007669"/>
    <property type="project" value="InterPro"/>
</dbReference>
<name>A0A080N389_9BIFI</name>
<dbReference type="CDD" id="cd06170">
    <property type="entry name" value="LuxR_C_like"/>
    <property type="match status" value="1"/>
</dbReference>
<organism evidence="6 7">
    <name type="scientific">Bifidobacterium bombi DSM 19703</name>
    <dbReference type="NCBI Taxonomy" id="1341695"/>
    <lineage>
        <taxon>Bacteria</taxon>
        <taxon>Bacillati</taxon>
        <taxon>Actinomycetota</taxon>
        <taxon>Actinomycetes</taxon>
        <taxon>Bifidobacteriales</taxon>
        <taxon>Bifidobacteriaceae</taxon>
        <taxon>Bifidobacterium</taxon>
    </lineage>
</organism>
<feature type="modified residue" description="4-aspartylphosphate" evidence="3">
    <location>
        <position position="93"/>
    </location>
</feature>
<dbReference type="PANTHER" id="PTHR43214">
    <property type="entry name" value="TWO-COMPONENT RESPONSE REGULATOR"/>
    <property type="match status" value="1"/>
</dbReference>
<keyword evidence="2" id="KW-0238">DNA-binding</keyword>
<gene>
    <name evidence="6" type="ORF">BBOMB_0959</name>
</gene>
<dbReference type="STRING" id="1341695.BBOMB_0959"/>
<dbReference type="Pfam" id="PF00196">
    <property type="entry name" value="GerE"/>
    <property type="match status" value="1"/>
</dbReference>
<dbReference type="InterPro" id="IPR058245">
    <property type="entry name" value="NreC/VraR/RcsB-like_REC"/>
</dbReference>
<dbReference type="SMART" id="SM00448">
    <property type="entry name" value="REC"/>
    <property type="match status" value="1"/>
</dbReference>
<accession>A0A080N389</accession>
<dbReference type="SMART" id="SM00421">
    <property type="entry name" value="HTH_LUXR"/>
    <property type="match status" value="1"/>
</dbReference>
<dbReference type="InterPro" id="IPR000792">
    <property type="entry name" value="Tscrpt_reg_LuxR_C"/>
</dbReference>
<dbReference type="Pfam" id="PF00072">
    <property type="entry name" value="Response_reg"/>
    <property type="match status" value="1"/>
</dbReference>
<evidence type="ECO:0000313" key="7">
    <source>
        <dbReference type="Proteomes" id="UP000028730"/>
    </source>
</evidence>
<evidence type="ECO:0000313" key="6">
    <source>
        <dbReference type="EMBL" id="KFF31577.1"/>
    </source>
</evidence>
<feature type="domain" description="Response regulatory" evidence="5">
    <location>
        <begin position="40"/>
        <end position="159"/>
    </location>
</feature>
<dbReference type="PROSITE" id="PS50110">
    <property type="entry name" value="RESPONSE_REGULATORY"/>
    <property type="match status" value="1"/>
</dbReference>
<proteinExistence type="predicted"/>
<dbReference type="InterPro" id="IPR011006">
    <property type="entry name" value="CheY-like_superfamily"/>
</dbReference>
<dbReference type="GO" id="GO:0003677">
    <property type="term" value="F:DNA binding"/>
    <property type="evidence" value="ECO:0007669"/>
    <property type="project" value="UniProtKB-KW"/>
</dbReference>
<dbReference type="SUPFAM" id="SSF52172">
    <property type="entry name" value="CheY-like"/>
    <property type="match status" value="1"/>
</dbReference>
<protein>
    <submittedName>
        <fullName evidence="6">Two-component transcriptional regulator, LuxR family</fullName>
    </submittedName>
</protein>
<evidence type="ECO:0000259" key="4">
    <source>
        <dbReference type="PROSITE" id="PS50043"/>
    </source>
</evidence>
<evidence type="ECO:0000259" key="5">
    <source>
        <dbReference type="PROSITE" id="PS50110"/>
    </source>
</evidence>
<dbReference type="Gene3D" id="3.40.50.2300">
    <property type="match status" value="1"/>
</dbReference>
<dbReference type="InterPro" id="IPR039420">
    <property type="entry name" value="WalR-like"/>
</dbReference>
<evidence type="ECO:0000256" key="2">
    <source>
        <dbReference type="ARBA" id="ARBA00023125"/>
    </source>
</evidence>
<evidence type="ECO:0000256" key="3">
    <source>
        <dbReference type="PROSITE-ProRule" id="PRU00169"/>
    </source>
</evidence>
<dbReference type="InterPro" id="IPR001789">
    <property type="entry name" value="Sig_transdc_resp-reg_receiver"/>
</dbReference>
<dbReference type="PROSITE" id="PS50043">
    <property type="entry name" value="HTH_LUXR_2"/>
    <property type="match status" value="1"/>
</dbReference>
<keyword evidence="1 3" id="KW-0597">Phosphoprotein</keyword>
<evidence type="ECO:0000256" key="1">
    <source>
        <dbReference type="ARBA" id="ARBA00022553"/>
    </source>
</evidence>
<dbReference type="GO" id="GO:0006355">
    <property type="term" value="P:regulation of DNA-templated transcription"/>
    <property type="evidence" value="ECO:0007669"/>
    <property type="project" value="InterPro"/>
</dbReference>
<comment type="caution">
    <text evidence="6">The sequence shown here is derived from an EMBL/GenBank/DDBJ whole genome shotgun (WGS) entry which is preliminary data.</text>
</comment>
<dbReference type="EMBL" id="ATLK01000001">
    <property type="protein sequence ID" value="KFF31577.1"/>
    <property type="molecule type" value="Genomic_DNA"/>
</dbReference>
<dbReference type="eggNOG" id="COG2197">
    <property type="taxonomic scope" value="Bacteria"/>
</dbReference>
<dbReference type="AlphaFoldDB" id="A0A080N389"/>
<keyword evidence="7" id="KW-1185">Reference proteome</keyword>
<reference evidence="6 7" key="1">
    <citation type="journal article" date="2014" name="Appl. Environ. Microbiol.">
        <title>Genomic encyclopedia of type strains of the genus Bifidobacterium.</title>
        <authorList>
            <person name="Milani C."/>
            <person name="Lugli G.A."/>
            <person name="Duranti S."/>
            <person name="Turroni F."/>
            <person name="Bottacini F."/>
            <person name="Mangifesta M."/>
            <person name="Sanchez B."/>
            <person name="Viappiani A."/>
            <person name="Mancabelli L."/>
            <person name="Taminiau B."/>
            <person name="Delcenserie V."/>
            <person name="Barrangou R."/>
            <person name="Margolles A."/>
            <person name="van Sinderen D."/>
            <person name="Ventura M."/>
        </authorList>
    </citation>
    <scope>NUCLEOTIDE SEQUENCE [LARGE SCALE GENOMIC DNA]</scope>
    <source>
        <strain evidence="6 7">DSM 19703</strain>
    </source>
</reference>
<dbReference type="RefSeq" id="WP_081867299.1">
    <property type="nucleotide sequence ID" value="NZ_ATLK01000001.1"/>
</dbReference>
<dbReference type="Proteomes" id="UP000028730">
    <property type="component" value="Unassembled WGS sequence"/>
</dbReference>
<dbReference type="OrthoDB" id="9808843at2"/>
<sequence length="259" mass="28308">MNDLLQASHRFDTDSCDAAEADSVNGIHGEVEGEFHRPIRVSIADDDPAICQLMEQILTTSSNGTIRVASTSTDGAAAVEHAREEHPDVVLMDIAMRPGMDGITATRLMQDIKPKPHILIFTALGPTDNVQRAIEAGADGFISKAGDISELIGRITDVCHGDPQFDMPSQRQIIHDLHHDQPRTRRDEARKLLDSLTNREREIALLVGQDCSNAEIANKLYISESSEKKTLTSACNRLGMSRVQLAQLVAVADFDACDL</sequence>
<dbReference type="CDD" id="cd17535">
    <property type="entry name" value="REC_NarL-like"/>
    <property type="match status" value="1"/>
</dbReference>